<evidence type="ECO:0000256" key="1">
    <source>
        <dbReference type="SAM" id="Phobius"/>
    </source>
</evidence>
<evidence type="ECO:0000313" key="2">
    <source>
        <dbReference type="EMBL" id="BAT78615.1"/>
    </source>
</evidence>
<gene>
    <name evidence="2" type="primary">Vigan.02G131500</name>
    <name evidence="2" type="ORF">VIGAN_02131500</name>
</gene>
<reference evidence="2 3" key="1">
    <citation type="journal article" date="2015" name="Sci. Rep.">
        <title>The power of single molecule real-time sequencing technology in the de novo assembly of a eukaryotic genome.</title>
        <authorList>
            <person name="Sakai H."/>
            <person name="Naito K."/>
            <person name="Ogiso-Tanaka E."/>
            <person name="Takahashi Y."/>
            <person name="Iseki K."/>
            <person name="Muto C."/>
            <person name="Satou K."/>
            <person name="Teruya K."/>
            <person name="Shiroma A."/>
            <person name="Shimoji M."/>
            <person name="Hirano T."/>
            <person name="Itoh T."/>
            <person name="Kaga A."/>
            <person name="Tomooka N."/>
        </authorList>
    </citation>
    <scope>NUCLEOTIDE SEQUENCE [LARGE SCALE GENOMIC DNA]</scope>
    <source>
        <strain evidence="3">cv. Shumari</strain>
    </source>
</reference>
<keyword evidence="1" id="KW-0812">Transmembrane</keyword>
<keyword evidence="1" id="KW-1133">Transmembrane helix</keyword>
<organism evidence="2 3">
    <name type="scientific">Vigna angularis var. angularis</name>
    <dbReference type="NCBI Taxonomy" id="157739"/>
    <lineage>
        <taxon>Eukaryota</taxon>
        <taxon>Viridiplantae</taxon>
        <taxon>Streptophyta</taxon>
        <taxon>Embryophyta</taxon>
        <taxon>Tracheophyta</taxon>
        <taxon>Spermatophyta</taxon>
        <taxon>Magnoliopsida</taxon>
        <taxon>eudicotyledons</taxon>
        <taxon>Gunneridae</taxon>
        <taxon>Pentapetalae</taxon>
        <taxon>rosids</taxon>
        <taxon>fabids</taxon>
        <taxon>Fabales</taxon>
        <taxon>Fabaceae</taxon>
        <taxon>Papilionoideae</taxon>
        <taxon>50 kb inversion clade</taxon>
        <taxon>NPAAA clade</taxon>
        <taxon>indigoferoid/millettioid clade</taxon>
        <taxon>Phaseoleae</taxon>
        <taxon>Vigna</taxon>
    </lineage>
</organism>
<name>A0A0S3RDG0_PHAAN</name>
<keyword evidence="1" id="KW-0472">Membrane</keyword>
<accession>A0A0S3RDG0</accession>
<protein>
    <submittedName>
        <fullName evidence="2">Uncharacterized protein</fullName>
    </submittedName>
</protein>
<dbReference type="Proteomes" id="UP000291084">
    <property type="component" value="Chromosome 2"/>
</dbReference>
<keyword evidence="3" id="KW-1185">Reference proteome</keyword>
<feature type="non-terminal residue" evidence="2">
    <location>
        <position position="1"/>
    </location>
</feature>
<dbReference type="EMBL" id="AP015035">
    <property type="protein sequence ID" value="BAT78615.1"/>
    <property type="molecule type" value="Genomic_DNA"/>
</dbReference>
<feature type="transmembrane region" description="Helical" evidence="1">
    <location>
        <begin position="48"/>
        <end position="68"/>
    </location>
</feature>
<proteinExistence type="predicted"/>
<evidence type="ECO:0000313" key="3">
    <source>
        <dbReference type="Proteomes" id="UP000291084"/>
    </source>
</evidence>
<dbReference type="AlphaFoldDB" id="A0A0S3RDG0"/>
<sequence>HKVHSLSSLPSHIYSLSQTTIISVVEVDDQPASDDFKMVPTSFHVQSLWFSLLLCVVPSSSQVFSLIAGRLNKEKWKASKGKTQGVV</sequence>